<proteinExistence type="predicted"/>
<reference evidence="1" key="1">
    <citation type="submission" date="2018-04" db="EMBL/GenBank/DDBJ databases">
        <title>Biology of a Novel Mycobacteriophage, SWU2, Isolated from Chinese Soil.</title>
        <authorList>
            <person name="Li C."/>
            <person name="Gu Y."/>
        </authorList>
    </citation>
    <scope>NUCLEOTIDE SEQUENCE</scope>
</reference>
<dbReference type="PROSITE" id="PS51257">
    <property type="entry name" value="PROKAR_LIPOPROTEIN"/>
    <property type="match status" value="1"/>
</dbReference>
<sequence length="53" mass="5445">MKKFIASALIGLSAVLGLTACEGESSGTYQDDGVNGVIFVPVQGNPVGIPIFY</sequence>
<keyword evidence="2" id="KW-1185">Reference proteome</keyword>
<accession>A0A2K9VI19</accession>
<organism evidence="1 2">
    <name type="scientific">Mycobacterium phage SWU2</name>
    <dbReference type="NCBI Taxonomy" id="2077150"/>
    <lineage>
        <taxon>Viruses</taxon>
        <taxon>Duplodnaviria</taxon>
        <taxon>Heunggongvirae</taxon>
        <taxon>Uroviricota</taxon>
        <taxon>Caudoviricetes</taxon>
        <taxon>Timshelvirus</taxon>
        <taxon>Timshelvirus SWU2</taxon>
    </lineage>
</organism>
<evidence type="ECO:0000313" key="1">
    <source>
        <dbReference type="EMBL" id="AUV61994.1"/>
    </source>
</evidence>
<evidence type="ECO:0000313" key="2">
    <source>
        <dbReference type="Proteomes" id="UP000240744"/>
    </source>
</evidence>
<evidence type="ECO:0008006" key="3">
    <source>
        <dbReference type="Google" id="ProtNLM"/>
    </source>
</evidence>
<dbReference type="EMBL" id="MG793454">
    <property type="protein sequence ID" value="AUV61994.1"/>
    <property type="molecule type" value="Genomic_DNA"/>
</dbReference>
<dbReference type="Proteomes" id="UP000240744">
    <property type="component" value="Segment"/>
</dbReference>
<gene>
    <name evidence="1" type="ORF">JX_gp35</name>
</gene>
<protein>
    <recommendedName>
        <fullName evidence="3">Lipoprotein</fullName>
    </recommendedName>
</protein>
<name>A0A2K9VI19_9CAUD</name>